<evidence type="ECO:0000313" key="4">
    <source>
        <dbReference type="Proteomes" id="UP001596174"/>
    </source>
</evidence>
<dbReference type="GO" id="GO:0005524">
    <property type="term" value="F:ATP binding"/>
    <property type="evidence" value="ECO:0007669"/>
    <property type="project" value="UniProtKB-KW"/>
</dbReference>
<organism evidence="3 4">
    <name type="scientific">Streptacidiphilus monticola</name>
    <dbReference type="NCBI Taxonomy" id="2161674"/>
    <lineage>
        <taxon>Bacteria</taxon>
        <taxon>Bacillati</taxon>
        <taxon>Actinomycetota</taxon>
        <taxon>Actinomycetes</taxon>
        <taxon>Kitasatosporales</taxon>
        <taxon>Streptomycetaceae</taxon>
        <taxon>Streptacidiphilus</taxon>
    </lineage>
</organism>
<name>A0ABW1G4X8_9ACTN</name>
<feature type="region of interest" description="Disordered" evidence="1">
    <location>
        <begin position="80"/>
        <end position="99"/>
    </location>
</feature>
<keyword evidence="3" id="KW-0067">ATP-binding</keyword>
<keyword evidence="3" id="KW-0547">Nucleotide-binding</keyword>
<protein>
    <submittedName>
        <fullName evidence="3">ATP-binding protein</fullName>
        <ecNumber evidence="3">2.7.13.3</ecNumber>
    </submittedName>
</protein>
<accession>A0ABW1G4X8</accession>
<gene>
    <name evidence="3" type="ORF">ACFP3V_18610</name>
</gene>
<dbReference type="Pfam" id="PF13581">
    <property type="entry name" value="HATPase_c_2"/>
    <property type="match status" value="1"/>
</dbReference>
<dbReference type="CDD" id="cd16936">
    <property type="entry name" value="HATPase_RsbW-like"/>
    <property type="match status" value="1"/>
</dbReference>
<evidence type="ECO:0000313" key="3">
    <source>
        <dbReference type="EMBL" id="MFC5909222.1"/>
    </source>
</evidence>
<dbReference type="Gene3D" id="3.30.565.10">
    <property type="entry name" value="Histidine kinase-like ATPase, C-terminal domain"/>
    <property type="match status" value="1"/>
</dbReference>
<dbReference type="EC" id="2.7.13.3" evidence="3"/>
<keyword evidence="3" id="KW-0808">Transferase</keyword>
<dbReference type="RefSeq" id="WP_380584830.1">
    <property type="nucleotide sequence ID" value="NZ_JBHSQJ010000075.1"/>
</dbReference>
<reference evidence="4" key="1">
    <citation type="journal article" date="2019" name="Int. J. Syst. Evol. Microbiol.">
        <title>The Global Catalogue of Microorganisms (GCM) 10K type strain sequencing project: providing services to taxonomists for standard genome sequencing and annotation.</title>
        <authorList>
            <consortium name="The Broad Institute Genomics Platform"/>
            <consortium name="The Broad Institute Genome Sequencing Center for Infectious Disease"/>
            <person name="Wu L."/>
            <person name="Ma J."/>
        </authorList>
    </citation>
    <scope>NUCLEOTIDE SEQUENCE [LARGE SCALE GENOMIC DNA]</scope>
    <source>
        <strain evidence="4">JCM 4816</strain>
    </source>
</reference>
<evidence type="ECO:0000259" key="2">
    <source>
        <dbReference type="Pfam" id="PF13581"/>
    </source>
</evidence>
<sequence length="141" mass="14779">MATVEVRFSAQPEHVRTARLVAVGVARHAGMNSAGLDEVRSAVDEACSHAIHLCRRVHTGGAVDLMLTEEPGRLTIDITTEADPHVPPPEGEDPAPGADAYEDTLALTVISGMTADVEITGDVADGHIHMSWPTPVTTPAA</sequence>
<proteinExistence type="predicted"/>
<dbReference type="GO" id="GO:0004673">
    <property type="term" value="F:protein histidine kinase activity"/>
    <property type="evidence" value="ECO:0007669"/>
    <property type="project" value="UniProtKB-EC"/>
</dbReference>
<keyword evidence="4" id="KW-1185">Reference proteome</keyword>
<feature type="domain" description="Histidine kinase/HSP90-like ATPase" evidence="2">
    <location>
        <begin position="8"/>
        <end position="132"/>
    </location>
</feature>
<dbReference type="EMBL" id="JBHSQJ010000075">
    <property type="protein sequence ID" value="MFC5909222.1"/>
    <property type="molecule type" value="Genomic_DNA"/>
</dbReference>
<comment type="caution">
    <text evidence="3">The sequence shown here is derived from an EMBL/GenBank/DDBJ whole genome shotgun (WGS) entry which is preliminary data.</text>
</comment>
<evidence type="ECO:0000256" key="1">
    <source>
        <dbReference type="SAM" id="MobiDB-lite"/>
    </source>
</evidence>
<dbReference type="Proteomes" id="UP001596174">
    <property type="component" value="Unassembled WGS sequence"/>
</dbReference>
<dbReference type="InterPro" id="IPR036890">
    <property type="entry name" value="HATPase_C_sf"/>
</dbReference>
<dbReference type="InterPro" id="IPR003594">
    <property type="entry name" value="HATPase_dom"/>
</dbReference>